<organism evidence="1 2">
    <name type="scientific">Phocaeicola dorei</name>
    <dbReference type="NCBI Taxonomy" id="357276"/>
    <lineage>
        <taxon>Bacteria</taxon>
        <taxon>Pseudomonadati</taxon>
        <taxon>Bacteroidota</taxon>
        <taxon>Bacteroidia</taxon>
        <taxon>Bacteroidales</taxon>
        <taxon>Bacteroidaceae</taxon>
        <taxon>Phocaeicola</taxon>
    </lineage>
</organism>
<dbReference type="AlphaFoldDB" id="A0AA95KWG8"/>
<accession>A0AA95KWG8</accession>
<dbReference type="Gene3D" id="1.50.10.100">
    <property type="entry name" value="Chondroitin AC/alginate lyase"/>
    <property type="match status" value="1"/>
</dbReference>
<gene>
    <name evidence="1" type="ORF">QNN11_19610</name>
</gene>
<dbReference type="InterPro" id="IPR008929">
    <property type="entry name" value="Chondroitin_lyas"/>
</dbReference>
<evidence type="ECO:0000313" key="2">
    <source>
        <dbReference type="Proteomes" id="UP001177934"/>
    </source>
</evidence>
<dbReference type="Proteomes" id="UP001177934">
    <property type="component" value="Chromosome"/>
</dbReference>
<sequence>MHAAMVYDFAFDYLSRHPHAHLKEIGKDTKSVAVEVFKRFIDIGLVRGGKSGNWNVNGWNMMLRPVLVLDSDEAYPDGKGKEYYLNLLVNESTPYHDAIPDMLKTYDPVTGLWPESPGYSFGTIQMLLDWAAPLKRAGIDIIAGNPILQKAAMAVFPWMDDAANMVVFGDSRGGSANFQTFENLLAYYAGITDKAGMEKVASALNKGISQKNILEIMPVGQGCVPIQLLFHLCVQRTMSVPLILLIIVSSR</sequence>
<reference evidence="1" key="1">
    <citation type="journal article" date="2023" name="Nat. Commun.">
        <title>Identification of a novel Human Milk Oligosaccharides utilization cluster in the infant gut commensal Bacteroides dorei.</title>
        <authorList>
            <person name="Kijner S."/>
            <person name="Ennis D."/>
            <person name="Shmorak S."/>
            <person name="Florentin A."/>
            <person name="Yassour M."/>
        </authorList>
    </citation>
    <scope>NUCLEOTIDE SEQUENCE</scope>
    <source>
        <strain evidence="1">2</strain>
    </source>
</reference>
<evidence type="ECO:0000313" key="1">
    <source>
        <dbReference type="EMBL" id="WHX09474.1"/>
    </source>
</evidence>
<proteinExistence type="predicted"/>
<dbReference type="SUPFAM" id="SSF48230">
    <property type="entry name" value="Chondroitin AC/alginate lyase"/>
    <property type="match status" value="1"/>
</dbReference>
<protein>
    <submittedName>
        <fullName evidence="1">Uncharacterized protein</fullName>
    </submittedName>
</protein>
<name>A0AA95KWG8_9BACT</name>
<dbReference type="EMBL" id="CP126056">
    <property type="protein sequence ID" value="WHX09474.1"/>
    <property type="molecule type" value="Genomic_DNA"/>
</dbReference>